<evidence type="ECO:0000313" key="2">
    <source>
        <dbReference type="EMBL" id="VVO22968.1"/>
    </source>
</evidence>
<feature type="region of interest" description="Disordered" evidence="1">
    <location>
        <begin position="114"/>
        <end position="168"/>
    </location>
</feature>
<accession>A0A5E7E8D8</accession>
<name>A0A5E7E8D8_PSEFL</name>
<dbReference type="AlphaFoldDB" id="A0A5E7E8D8"/>
<dbReference type="EMBL" id="CABVHY010000023">
    <property type="protein sequence ID" value="VVO22968.1"/>
    <property type="molecule type" value="Genomic_DNA"/>
</dbReference>
<sequence length="331" mass="36477">MARIRTIKPEFWTSEQVMECRPLARLLFIGIWNFCDDGGNHPASEKTIKAQVFPGDDIDSTSVRLLLDELSNNDLLSFYDHSGKTYLHVNGWRHQKIDKPTIKFPAFANSEASASRRTSKAVSSEAVKPGLSGDFISDQSSPTHVAVGDNSSSASVALTPGREGEGIGKGEEINQEHVLQGSASEDVPLENDLEEPEAKSPFDPDQPALPNVEPGAKPTRMRKPDPLDGFDQFYRMYPRKHKRADAEKAWGKLAPNSELQTTMVIALGHHCLQPEWRKDGGQFIPLPASWINGRRWEDELTPATASKASAYTNLPTHTPDMYQGGANGPAF</sequence>
<dbReference type="Proteomes" id="UP000379480">
    <property type="component" value="Unassembled WGS sequence"/>
</dbReference>
<feature type="compositionally biased region" description="Polar residues" evidence="1">
    <location>
        <begin position="137"/>
        <end position="156"/>
    </location>
</feature>
<proteinExistence type="predicted"/>
<reference evidence="2 3" key="1">
    <citation type="submission" date="2019-09" db="EMBL/GenBank/DDBJ databases">
        <authorList>
            <person name="Chandra G."/>
            <person name="Truman W A."/>
        </authorList>
    </citation>
    <scope>NUCLEOTIDE SEQUENCE [LARGE SCALE GENOMIC DNA]</scope>
    <source>
        <strain evidence="2">PS723</strain>
    </source>
</reference>
<evidence type="ECO:0000256" key="1">
    <source>
        <dbReference type="SAM" id="MobiDB-lite"/>
    </source>
</evidence>
<evidence type="ECO:0000313" key="3">
    <source>
        <dbReference type="Proteomes" id="UP000379480"/>
    </source>
</evidence>
<organism evidence="2 3">
    <name type="scientific">Pseudomonas fluorescens</name>
    <dbReference type="NCBI Taxonomy" id="294"/>
    <lineage>
        <taxon>Bacteria</taxon>
        <taxon>Pseudomonadati</taxon>
        <taxon>Pseudomonadota</taxon>
        <taxon>Gammaproteobacteria</taxon>
        <taxon>Pseudomonadales</taxon>
        <taxon>Pseudomonadaceae</taxon>
        <taxon>Pseudomonas</taxon>
    </lineage>
</organism>
<dbReference type="RefSeq" id="WP_224795730.1">
    <property type="nucleotide sequence ID" value="NZ_CABVHY010000023.1"/>
</dbReference>
<evidence type="ECO:0008006" key="4">
    <source>
        <dbReference type="Google" id="ProtNLM"/>
    </source>
</evidence>
<feature type="region of interest" description="Disordered" evidence="1">
    <location>
        <begin position="189"/>
        <end position="227"/>
    </location>
</feature>
<protein>
    <recommendedName>
        <fullName evidence="4">DnaT DNA-binding domain-containing protein</fullName>
    </recommendedName>
</protein>
<gene>
    <name evidence="2" type="ORF">PS723_04365</name>
</gene>